<evidence type="ECO:0000256" key="2">
    <source>
        <dbReference type="SAM" id="Phobius"/>
    </source>
</evidence>
<dbReference type="GO" id="GO:0016780">
    <property type="term" value="F:phosphotransferase activity, for other substituted phosphate groups"/>
    <property type="evidence" value="ECO:0007669"/>
    <property type="project" value="TreeGrafter"/>
</dbReference>
<reference evidence="4 5" key="1">
    <citation type="journal article" date="2013" name="Genome Biol. Evol.">
        <title>Genomes of Stigonematalean cyanobacteria (subsection V) and the evolution of oxygenic photosynthesis from prokaryotes to plastids.</title>
        <authorList>
            <person name="Dagan T."/>
            <person name="Roettger M."/>
            <person name="Stucken K."/>
            <person name="Landan G."/>
            <person name="Koch R."/>
            <person name="Major P."/>
            <person name="Gould S.B."/>
            <person name="Goremykin V.V."/>
            <person name="Rippka R."/>
            <person name="Tandeau de Marsac N."/>
            <person name="Gugger M."/>
            <person name="Lockhart P.J."/>
            <person name="Allen J.F."/>
            <person name="Brune I."/>
            <person name="Maus I."/>
            <person name="Puhler A."/>
            <person name="Martin W.F."/>
        </authorList>
    </citation>
    <scope>NUCLEOTIDE SEQUENCE [LARGE SCALE GENOMIC DNA]</scope>
    <source>
        <strain evidence="4 5">PCC 7110</strain>
    </source>
</reference>
<feature type="transmembrane region" description="Helical" evidence="2">
    <location>
        <begin position="122"/>
        <end position="145"/>
    </location>
</feature>
<organism evidence="4 5">
    <name type="scientific">Scytonema hofmannii PCC 7110</name>
    <dbReference type="NCBI Taxonomy" id="128403"/>
    <lineage>
        <taxon>Bacteria</taxon>
        <taxon>Bacillati</taxon>
        <taxon>Cyanobacteriota</taxon>
        <taxon>Cyanophyceae</taxon>
        <taxon>Nostocales</taxon>
        <taxon>Scytonemataceae</taxon>
        <taxon>Scytonema</taxon>
    </lineage>
</organism>
<dbReference type="STRING" id="128403.WA1_48790"/>
<accession>A0A139WU18</accession>
<proteinExistence type="inferred from homology"/>
<dbReference type="PANTHER" id="PTHR30576:SF10">
    <property type="entry name" value="SLL5057 PROTEIN"/>
    <property type="match status" value="1"/>
</dbReference>
<dbReference type="RefSeq" id="WP_017742343.1">
    <property type="nucleotide sequence ID" value="NZ_KQ976354.1"/>
</dbReference>
<keyword evidence="2" id="KW-0472">Membrane</keyword>
<comment type="caution">
    <text evidence="4">The sequence shown here is derived from an EMBL/GenBank/DDBJ whole genome shotgun (WGS) entry which is preliminary data.</text>
</comment>
<comment type="similarity">
    <text evidence="1">Belongs to the bacterial sugar transferase family.</text>
</comment>
<dbReference type="AlphaFoldDB" id="A0A139WU18"/>
<dbReference type="NCBIfam" id="NF045514">
    <property type="entry name" value="glycotran_HepC"/>
    <property type="match status" value="1"/>
</dbReference>
<keyword evidence="2" id="KW-0812">Transmembrane</keyword>
<keyword evidence="2" id="KW-1133">Transmembrane helix</keyword>
<keyword evidence="5" id="KW-1185">Reference proteome</keyword>
<evidence type="ECO:0000313" key="4">
    <source>
        <dbReference type="EMBL" id="KYC35919.1"/>
    </source>
</evidence>
<sequence length="276" mass="31801">MTTSIIPTIQNYYTVKQQPQDNPPQYCTIQWRQNQLLVKPVGQVKQPYMPSLHKKQLLVECLKGTPATLVRIDPKLGEARLKFWADACLVADKPIFLRIPSTDKQPKISSPLFGWLKRLSNWLVALIFLLAFAPLLLGLVSLMRVHSKSPIFSRQWHIGERGRLFKVIKFRTTATKQKAFEEDAVYQNSLGERKDEEEVTVLGRWMRKYGLDNLPQLLNVLKGDMSLTGPRCWSLEEGIRLNLTRQRELNVQPGFVSLSLLEERFKAVEPGYRETV</sequence>
<evidence type="ECO:0000256" key="1">
    <source>
        <dbReference type="ARBA" id="ARBA00006464"/>
    </source>
</evidence>
<dbReference type="OrthoDB" id="570875at2"/>
<dbReference type="EMBL" id="ANNX02000048">
    <property type="protein sequence ID" value="KYC35919.1"/>
    <property type="molecule type" value="Genomic_DNA"/>
</dbReference>
<dbReference type="Pfam" id="PF02397">
    <property type="entry name" value="Bac_transf"/>
    <property type="match status" value="1"/>
</dbReference>
<keyword evidence="4" id="KW-0808">Transferase</keyword>
<feature type="domain" description="Bacterial sugar transferase" evidence="3">
    <location>
        <begin position="117"/>
        <end position="260"/>
    </location>
</feature>
<evidence type="ECO:0000259" key="3">
    <source>
        <dbReference type="Pfam" id="PF02397"/>
    </source>
</evidence>
<dbReference type="InterPro" id="IPR003362">
    <property type="entry name" value="Bact_transf"/>
</dbReference>
<gene>
    <name evidence="4" type="ORF">WA1_48790</name>
</gene>
<dbReference type="Proteomes" id="UP000076925">
    <property type="component" value="Unassembled WGS sequence"/>
</dbReference>
<dbReference type="PANTHER" id="PTHR30576">
    <property type="entry name" value="COLANIC BIOSYNTHESIS UDP-GLUCOSE LIPID CARRIER TRANSFERASE"/>
    <property type="match status" value="1"/>
</dbReference>
<evidence type="ECO:0000313" key="5">
    <source>
        <dbReference type="Proteomes" id="UP000076925"/>
    </source>
</evidence>
<protein>
    <submittedName>
        <fullName evidence="4">Sugar transferase</fullName>
    </submittedName>
</protein>
<name>A0A139WU18_9CYAN</name>